<dbReference type="PhylomeDB" id="Q2RWW5"/>
<dbReference type="Pfam" id="PF00015">
    <property type="entry name" value="MCPsignal"/>
    <property type="match status" value="1"/>
</dbReference>
<evidence type="ECO:0000256" key="1">
    <source>
        <dbReference type="ARBA" id="ARBA00023224"/>
    </source>
</evidence>
<dbReference type="EMBL" id="CP000230">
    <property type="protein sequence ID" value="ABC21380.1"/>
    <property type="molecule type" value="Genomic_DNA"/>
</dbReference>
<protein>
    <submittedName>
        <fullName evidence="8">Methyl-accepting chemotaxis sensory transducer</fullName>
    </submittedName>
</protein>
<dbReference type="PROSITE" id="PS50111">
    <property type="entry name" value="CHEMOTAXIS_TRANSDUC_2"/>
    <property type="match status" value="1"/>
</dbReference>
<sequence>MSLRSKTLTTVLVGFFIGYGILVGIAWITQRDEAERTGRAELDLEARAQSRIAGEFVGEVLTATRTMAGAISGLVGDDLRDREVVGRLVRETVRINPAVVGGGTGWAADGFDGADASFPGKAFSDAKGRFVPYFYRQADGQIGFEPLVMDDVQSTESWYGFPLREGRPTVTPPYLYPVNGVEVLMTTASAPIIGKEGKAVAVATLDMALETIQRQIADIHPFGAGFAAVLSADGQWVAHPDTARLGRPADHAEVGEILAATAAGRALQDTVSDPQTGEPLLRVAVPIAFSGAPETWAFILSVPESAVMAGAIETRNRLIFAGLGVLALSLIGLWLLSGRLVGPITRMTALMHRLAAGDTGVVVTGTERGDEFGEMAKALQTFKDNALAKIALEEEGERAKRQAEERRRADLATLADRFEREIEGLVTLVGTAVDQMTKGAGRSVERTEANALYSDQAARTAEEMAADIGRVAEAVEEMARAVTGIGERVTRANAIAVEGGSSARAAVGRVSALVGAADRIGDVVTLITTIASQTNLLALNATIEAARAGDAGKGFAVVAGEVKTLANQTARATEQIAEQVAAIQRETADAAREIESVAGVIGAIGDLNAQVAQAIGDQGQAVAGIGQIVVATVSGAGSLSETARGVAARSAEGGEAARAMGRDVADLHQRVGELGKTVDAFVGSLRAG</sequence>
<evidence type="ECO:0000313" key="9">
    <source>
        <dbReference type="Proteomes" id="UP000001929"/>
    </source>
</evidence>
<dbReference type="SUPFAM" id="SSF58104">
    <property type="entry name" value="Methyl-accepting chemotaxis protein (MCP) signaling domain"/>
    <property type="match status" value="1"/>
</dbReference>
<feature type="domain" description="Methyl-accepting transducer" evidence="6">
    <location>
        <begin position="432"/>
        <end position="661"/>
    </location>
</feature>
<dbReference type="PATRIC" id="fig|269796.9.peg.630"/>
<dbReference type="Gene3D" id="6.10.340.10">
    <property type="match status" value="1"/>
</dbReference>
<keyword evidence="5" id="KW-0472">Membrane</keyword>
<evidence type="ECO:0000259" key="6">
    <source>
        <dbReference type="PROSITE" id="PS50111"/>
    </source>
</evidence>
<dbReference type="SMART" id="SM00304">
    <property type="entry name" value="HAMP"/>
    <property type="match status" value="1"/>
</dbReference>
<proteinExistence type="inferred from homology"/>
<evidence type="ECO:0000256" key="4">
    <source>
        <dbReference type="SAM" id="Coils"/>
    </source>
</evidence>
<evidence type="ECO:0000259" key="7">
    <source>
        <dbReference type="PROSITE" id="PS50885"/>
    </source>
</evidence>
<dbReference type="InterPro" id="IPR003660">
    <property type="entry name" value="HAMP_dom"/>
</dbReference>
<dbReference type="SMART" id="SM00283">
    <property type="entry name" value="MA"/>
    <property type="match status" value="1"/>
</dbReference>
<dbReference type="PROSITE" id="PS50885">
    <property type="entry name" value="HAMP"/>
    <property type="match status" value="1"/>
</dbReference>
<keyword evidence="4" id="KW-0175">Coiled coil</keyword>
<dbReference type="PANTHER" id="PTHR32089:SF112">
    <property type="entry name" value="LYSOZYME-LIKE PROTEIN-RELATED"/>
    <property type="match status" value="1"/>
</dbReference>
<keyword evidence="9" id="KW-1185">Reference proteome</keyword>
<keyword evidence="5" id="KW-1133">Transmembrane helix</keyword>
<feature type="coiled-coil region" evidence="4">
    <location>
        <begin position="389"/>
        <end position="421"/>
    </location>
</feature>
<dbReference type="GO" id="GO:0016020">
    <property type="term" value="C:membrane"/>
    <property type="evidence" value="ECO:0007669"/>
    <property type="project" value="InterPro"/>
</dbReference>
<dbReference type="InterPro" id="IPR004089">
    <property type="entry name" value="MCPsignal_dom"/>
</dbReference>
<dbReference type="GO" id="GO:0007165">
    <property type="term" value="P:signal transduction"/>
    <property type="evidence" value="ECO:0007669"/>
    <property type="project" value="UniProtKB-KW"/>
</dbReference>
<dbReference type="Proteomes" id="UP000001929">
    <property type="component" value="Chromosome"/>
</dbReference>
<feature type="transmembrane region" description="Helical" evidence="5">
    <location>
        <begin position="12"/>
        <end position="29"/>
    </location>
</feature>
<evidence type="ECO:0000313" key="8">
    <source>
        <dbReference type="EMBL" id="ABC21380.1"/>
    </source>
</evidence>
<evidence type="ECO:0000256" key="3">
    <source>
        <dbReference type="PROSITE-ProRule" id="PRU00284"/>
    </source>
</evidence>
<keyword evidence="5" id="KW-0812">Transmembrane</keyword>
<dbReference type="AlphaFoldDB" id="Q2RWW5"/>
<name>Q2RWW5_RHORT</name>
<dbReference type="PANTHER" id="PTHR32089">
    <property type="entry name" value="METHYL-ACCEPTING CHEMOTAXIS PROTEIN MCPB"/>
    <property type="match status" value="1"/>
</dbReference>
<dbReference type="RefSeq" id="WP_011388334.1">
    <property type="nucleotide sequence ID" value="NC_007643.1"/>
</dbReference>
<dbReference type="CDD" id="cd12913">
    <property type="entry name" value="PDC1_MCP_like"/>
    <property type="match status" value="1"/>
</dbReference>
<reference evidence="8 9" key="1">
    <citation type="journal article" date="2011" name="Stand. Genomic Sci.">
        <title>Complete genome sequence of Rhodospirillum rubrum type strain (S1).</title>
        <authorList>
            <person name="Munk A.C."/>
            <person name="Copeland A."/>
            <person name="Lucas S."/>
            <person name="Lapidus A."/>
            <person name="Del Rio T.G."/>
            <person name="Barry K."/>
            <person name="Detter J.C."/>
            <person name="Hammon N."/>
            <person name="Israni S."/>
            <person name="Pitluck S."/>
            <person name="Brettin T."/>
            <person name="Bruce D."/>
            <person name="Han C."/>
            <person name="Tapia R."/>
            <person name="Gilna P."/>
            <person name="Schmutz J."/>
            <person name="Larimer F."/>
            <person name="Land M."/>
            <person name="Kyrpides N.C."/>
            <person name="Mavromatis K."/>
            <person name="Richardson P."/>
            <person name="Rohde M."/>
            <person name="Goker M."/>
            <person name="Klenk H.P."/>
            <person name="Zhang Y."/>
            <person name="Roberts G.P."/>
            <person name="Reslewic S."/>
            <person name="Schwartz D.C."/>
        </authorList>
    </citation>
    <scope>NUCLEOTIDE SEQUENCE [LARGE SCALE GENOMIC DNA]</scope>
    <source>
        <strain evidence="9">ATCC 11170 / ATH 1.1.1 / DSM 467 / LMG 4362 / NCIMB 8255 / S1</strain>
    </source>
</reference>
<dbReference type="Gene3D" id="3.30.450.20">
    <property type="entry name" value="PAS domain"/>
    <property type="match status" value="2"/>
</dbReference>
<organism evidence="8 9">
    <name type="scientific">Rhodospirillum rubrum (strain ATCC 11170 / ATH 1.1.1 / DSM 467 / LMG 4362 / NCIMB 8255 / S1)</name>
    <dbReference type="NCBI Taxonomy" id="269796"/>
    <lineage>
        <taxon>Bacteria</taxon>
        <taxon>Pseudomonadati</taxon>
        <taxon>Pseudomonadota</taxon>
        <taxon>Alphaproteobacteria</taxon>
        <taxon>Rhodospirillales</taxon>
        <taxon>Rhodospirillaceae</taxon>
        <taxon>Rhodospirillum</taxon>
    </lineage>
</organism>
<evidence type="ECO:0000256" key="5">
    <source>
        <dbReference type="SAM" id="Phobius"/>
    </source>
</evidence>
<dbReference type="CDD" id="cd06225">
    <property type="entry name" value="HAMP"/>
    <property type="match status" value="1"/>
</dbReference>
<evidence type="ECO:0000256" key="2">
    <source>
        <dbReference type="ARBA" id="ARBA00029447"/>
    </source>
</evidence>
<dbReference type="EnsemblBacteria" id="ABC21380">
    <property type="protein sequence ID" value="ABC21380"/>
    <property type="gene ID" value="Rru_A0576"/>
</dbReference>
<gene>
    <name evidence="8" type="ordered locus">Rru_A0576</name>
</gene>
<dbReference type="Pfam" id="PF22673">
    <property type="entry name" value="MCP-like_PDC_1"/>
    <property type="match status" value="1"/>
</dbReference>
<comment type="similarity">
    <text evidence="2">Belongs to the methyl-accepting chemotaxis (MCP) protein family.</text>
</comment>
<keyword evidence="1 3" id="KW-0807">Transducer</keyword>
<dbReference type="eggNOG" id="COG0840">
    <property type="taxonomic scope" value="Bacteria"/>
</dbReference>
<dbReference type="Pfam" id="PF00672">
    <property type="entry name" value="HAMP"/>
    <property type="match status" value="1"/>
</dbReference>
<dbReference type="HOGENOM" id="CLU_000445_107_12_5"/>
<dbReference type="STRING" id="269796.Rru_A0576"/>
<dbReference type="KEGG" id="rru:Rru_A0576"/>
<dbReference type="Gene3D" id="1.10.287.950">
    <property type="entry name" value="Methyl-accepting chemotaxis protein"/>
    <property type="match status" value="1"/>
</dbReference>
<feature type="transmembrane region" description="Helical" evidence="5">
    <location>
        <begin position="318"/>
        <end position="336"/>
    </location>
</feature>
<feature type="domain" description="HAMP" evidence="7">
    <location>
        <begin position="338"/>
        <end position="391"/>
    </location>
</feature>
<accession>Q2RWW5</accession>